<evidence type="ECO:0000313" key="1">
    <source>
        <dbReference type="EMBL" id="KAE9388093.1"/>
    </source>
</evidence>
<dbReference type="OrthoDB" id="3129684at2759"/>
<sequence length="120" mass="13310">MPWLIEEEWIPEGHFATGSDLAIEVAGMFADLFCLVTACPDYVSSSTAYMIYVDRVYRQWHAFPKDPINVSFFHELIWQQILNEKQSAATAEAKKITEAAAAAQAAALATHRASNTSNSN</sequence>
<dbReference type="EMBL" id="ML769762">
    <property type="protein sequence ID" value="KAE9388093.1"/>
    <property type="molecule type" value="Genomic_DNA"/>
</dbReference>
<name>A0A6A4GRT9_9AGAR</name>
<accession>A0A6A4GRT9</accession>
<dbReference type="Proteomes" id="UP000799118">
    <property type="component" value="Unassembled WGS sequence"/>
</dbReference>
<protein>
    <submittedName>
        <fullName evidence="1">Uncharacterized protein</fullName>
    </submittedName>
</protein>
<organism evidence="1 2">
    <name type="scientific">Gymnopus androsaceus JB14</name>
    <dbReference type="NCBI Taxonomy" id="1447944"/>
    <lineage>
        <taxon>Eukaryota</taxon>
        <taxon>Fungi</taxon>
        <taxon>Dikarya</taxon>
        <taxon>Basidiomycota</taxon>
        <taxon>Agaricomycotina</taxon>
        <taxon>Agaricomycetes</taxon>
        <taxon>Agaricomycetidae</taxon>
        <taxon>Agaricales</taxon>
        <taxon>Marasmiineae</taxon>
        <taxon>Omphalotaceae</taxon>
        <taxon>Gymnopus</taxon>
    </lineage>
</organism>
<keyword evidence="2" id="KW-1185">Reference proteome</keyword>
<reference evidence="1" key="1">
    <citation type="journal article" date="2019" name="Environ. Microbiol.">
        <title>Fungal ecological strategies reflected in gene transcription - a case study of two litter decomposers.</title>
        <authorList>
            <person name="Barbi F."/>
            <person name="Kohler A."/>
            <person name="Barry K."/>
            <person name="Baskaran P."/>
            <person name="Daum C."/>
            <person name="Fauchery L."/>
            <person name="Ihrmark K."/>
            <person name="Kuo A."/>
            <person name="LaButti K."/>
            <person name="Lipzen A."/>
            <person name="Morin E."/>
            <person name="Grigoriev I.V."/>
            <person name="Henrissat B."/>
            <person name="Lindahl B."/>
            <person name="Martin F."/>
        </authorList>
    </citation>
    <scope>NUCLEOTIDE SEQUENCE</scope>
    <source>
        <strain evidence="1">JB14</strain>
    </source>
</reference>
<gene>
    <name evidence="1" type="ORF">BT96DRAFT_947869</name>
</gene>
<proteinExistence type="predicted"/>
<evidence type="ECO:0000313" key="2">
    <source>
        <dbReference type="Proteomes" id="UP000799118"/>
    </source>
</evidence>
<dbReference type="AlphaFoldDB" id="A0A6A4GRT9"/>